<dbReference type="PANTHER" id="PTHR47396">
    <property type="entry name" value="TYPE I RESTRICTION ENZYME ECOKI R PROTEIN"/>
    <property type="match status" value="1"/>
</dbReference>
<feature type="domain" description="Helicase ATP-binding" evidence="2">
    <location>
        <begin position="87"/>
        <end position="266"/>
    </location>
</feature>
<evidence type="ECO:0000313" key="3">
    <source>
        <dbReference type="EMBL" id="CYV05778.1"/>
    </source>
</evidence>
<protein>
    <submittedName>
        <fullName evidence="3">DEAD/DEAH box helicase</fullName>
    </submittedName>
</protein>
<dbReference type="RefSeq" id="WP_044688204.1">
    <property type="nucleotide sequence ID" value="NZ_CEEW01000047.1"/>
</dbReference>
<keyword evidence="3" id="KW-0067">ATP-binding</keyword>
<dbReference type="GO" id="GO:0003677">
    <property type="term" value="F:DNA binding"/>
    <property type="evidence" value="ECO:0007669"/>
    <property type="project" value="InterPro"/>
</dbReference>
<dbReference type="GO" id="GO:0005829">
    <property type="term" value="C:cytosol"/>
    <property type="evidence" value="ECO:0007669"/>
    <property type="project" value="TreeGrafter"/>
</dbReference>
<dbReference type="InterPro" id="IPR050742">
    <property type="entry name" value="Helicase_Restrict-Modif_Enz"/>
</dbReference>
<keyword evidence="3" id="KW-0347">Helicase</keyword>
<dbReference type="Pfam" id="PF04851">
    <property type="entry name" value="ResIII"/>
    <property type="match status" value="1"/>
</dbReference>
<keyword evidence="3" id="KW-0547">Nucleotide-binding</keyword>
<organism evidence="3 4">
    <name type="scientific">Streptococcus suis</name>
    <dbReference type="NCBI Taxonomy" id="1307"/>
    <lineage>
        <taxon>Bacteria</taxon>
        <taxon>Bacillati</taxon>
        <taxon>Bacillota</taxon>
        <taxon>Bacilli</taxon>
        <taxon>Lactobacillales</taxon>
        <taxon>Streptococcaceae</taxon>
        <taxon>Streptococcus</taxon>
    </lineage>
</organism>
<name>A0A0Z8GVM6_STRSU</name>
<dbReference type="Gene3D" id="3.40.50.300">
    <property type="entry name" value="P-loop containing nucleotide triphosphate hydrolases"/>
    <property type="match status" value="2"/>
</dbReference>
<evidence type="ECO:0000256" key="1">
    <source>
        <dbReference type="ARBA" id="ARBA00023236"/>
    </source>
</evidence>
<accession>A0A0Z8GVM6</accession>
<dbReference type="GO" id="GO:0016787">
    <property type="term" value="F:hydrolase activity"/>
    <property type="evidence" value="ECO:0007669"/>
    <property type="project" value="InterPro"/>
</dbReference>
<dbReference type="Proteomes" id="UP000073434">
    <property type="component" value="Unassembled WGS sequence"/>
</dbReference>
<dbReference type="InterPro" id="IPR014001">
    <property type="entry name" value="Helicase_ATP-bd"/>
</dbReference>
<evidence type="ECO:0000313" key="4">
    <source>
        <dbReference type="Proteomes" id="UP000073434"/>
    </source>
</evidence>
<dbReference type="PANTHER" id="PTHR47396:SF1">
    <property type="entry name" value="ATP-DEPENDENT HELICASE IRC3-RELATED"/>
    <property type="match status" value="1"/>
</dbReference>
<dbReference type="AlphaFoldDB" id="A0A0Z8GVM6"/>
<dbReference type="SUPFAM" id="SSF52540">
    <property type="entry name" value="P-loop containing nucleoside triphosphate hydrolases"/>
    <property type="match status" value="2"/>
</dbReference>
<evidence type="ECO:0000259" key="2">
    <source>
        <dbReference type="PROSITE" id="PS51192"/>
    </source>
</evidence>
<dbReference type="GO" id="GO:0004386">
    <property type="term" value="F:helicase activity"/>
    <property type="evidence" value="ECO:0007669"/>
    <property type="project" value="UniProtKB-KW"/>
</dbReference>
<reference evidence="3 4" key="1">
    <citation type="submission" date="2016-02" db="EMBL/GenBank/DDBJ databases">
        <authorList>
            <consortium name="Pathogen Informatics"/>
        </authorList>
    </citation>
    <scope>NUCLEOTIDE SEQUENCE [LARGE SCALE GENOMIC DNA]</scope>
    <source>
        <strain evidence="3 4">LSS23</strain>
    </source>
</reference>
<keyword evidence="3" id="KW-0378">Hydrolase</keyword>
<dbReference type="GO" id="GO:0009432">
    <property type="term" value="P:SOS response"/>
    <property type="evidence" value="ECO:0007669"/>
    <property type="project" value="UniProtKB-KW"/>
</dbReference>
<proteinExistence type="predicted"/>
<dbReference type="EMBL" id="FIFW01000044">
    <property type="protein sequence ID" value="CYV05778.1"/>
    <property type="molecule type" value="Genomic_DNA"/>
</dbReference>
<dbReference type="GO" id="GO:0005524">
    <property type="term" value="F:ATP binding"/>
    <property type="evidence" value="ECO:0007669"/>
    <property type="project" value="InterPro"/>
</dbReference>
<keyword evidence="1" id="KW-0227">DNA damage</keyword>
<dbReference type="PROSITE" id="PS51192">
    <property type="entry name" value="HELICASE_ATP_BIND_1"/>
    <property type="match status" value="1"/>
</dbReference>
<gene>
    <name evidence="3" type="ORF">ERS132385_02289</name>
</gene>
<dbReference type="InterPro" id="IPR006935">
    <property type="entry name" value="Helicase/UvrB_N"/>
</dbReference>
<dbReference type="InterPro" id="IPR027417">
    <property type="entry name" value="P-loop_NTPase"/>
</dbReference>
<sequence length="847" mass="97310">MEYKDSDLVLEVSKNVNPAVWDEGFFQNFFELLFGKRSYQKEAAEVALRFLNSGEYQDISALAKENFERNEVIRARWSNDFSIMQSDLDLSDKLSATLDLATGTGKSYVMFAIALVMLATKRVSRVLVLVPSVTIESELTQKFKNLLGNQQLLKTLGDNFVPPQILNGDSTLVENSIAIENRNAIYKAQSARNSIVDSLKGNGEKTLVLNDEVHHVYYSETNEWKNFIEDERSNNINFKYVIGVTGTAYKGKNKSGNDYFSNVIYRFSLRDAIEQGFVKDIEYISKEDIPKDKDERWQVILNSHEDIASHIPEELNIKPITIIVTSKQNLADSQAKAFKKFLKIQRNLTDSEVDNMVLSVHSGQNAAIDRMKLSKVNDKGNPVEFIFSVSMLTEGWDVKRVFQIVPDDERAFNSKLLIAQVLGRGLRVPEGWDASKWGTPTVTVFNHEKWSANVEVLVNEVLEIRQRITLSVNHESNYNFSLTNVKYSSKPDTKDYPKMGTYNLWDNGVNLPTDDKFGKSTITLTDIKTNSDRQFQTKYEHELVTVKEMANILYSRFEDLEDREYVSEYQSLWPVSKIQNMIEESLKKSGNSYITKNLKNKFLSSMNVIFRDGSKVVTYDIEPKEFYLVSTAKLPKNTSEISGFRMSKVLFYSSDLEDSLSSDKASLDTFKELTDTSNGYRTKNIDNKYNFKTPQYGIVTTGNPEKEFLYRMTTDVEVIKSIDSFIKSDDMSFYSIDYSWQKGTHYKNGQFNPDWFIKQGNNIIAVEVKDDSQISDPDAENIGKNKAALKHFKLINDYSEKMGELTRYKFTFLTPRDFDIFFKRLSEKNIMTFNSNLDIKLTELIKY</sequence>
<keyword evidence="1" id="KW-0742">SOS response</keyword>